<evidence type="ECO:0000313" key="3">
    <source>
        <dbReference type="EMBL" id="GEN81571.1"/>
    </source>
</evidence>
<feature type="domain" description="HNH nuclease" evidence="2">
    <location>
        <begin position="416"/>
        <end position="469"/>
    </location>
</feature>
<gene>
    <name evidence="3" type="ORF">AFE02nite_33050</name>
</gene>
<feature type="region of interest" description="Disordered" evidence="1">
    <location>
        <begin position="508"/>
        <end position="554"/>
    </location>
</feature>
<dbReference type="CDD" id="cd00085">
    <property type="entry name" value="HNHc"/>
    <property type="match status" value="1"/>
</dbReference>
<dbReference type="InterPro" id="IPR003870">
    <property type="entry name" value="DUF222"/>
</dbReference>
<sequence>MDEPDGQGLVETFPQVRGLIESPRRDNVEHMFQARGPVDGGSFGPVEPAAPEAYEVLARLDLVVASTAELTSGVAGCGTWGGGDRRRALARLDQVAGALARVRAALVTAEQRAQTAVGIGDRDFLAARARASRTGLGEARREVRQAETLTAMPSVAEAVGAGRVPLPHLDVLGRVAESAGERATVALARPETQERLVRMAERSSLREFAAAAARLVASFDPAGLEEASATQRRERFFVMSRQPEGTFLRGRLDHVSAEVVRTAIAAVGMAPDDGRTKPQADADALVALAERAVSGMAGVRARRTTPSGTLLPDAEQDAADARVSGVASRPAVSVLVPAETFAELQRVQRRRADRRADSDDMDDWRAVEPALLEDGTPVAMSELARVLCDSEVGRIVMSADGVPMDLGQTQRLYTGQQRRAVIVRDRSCAWNGCDVPAAYCEVHHIRWWDRDLGPTSVENGVLLCSHHHHVVHQHDLRIVRLGRPPTRGPVLGEPCRYLFRRRDGHEVNAPPGAVRVAPTQDERRPPGAAAVHSGAASTQSGPDERPLDALARAG</sequence>
<evidence type="ECO:0000256" key="1">
    <source>
        <dbReference type="SAM" id="MobiDB-lite"/>
    </source>
</evidence>
<dbReference type="Pfam" id="PF13391">
    <property type="entry name" value="HNH_2"/>
    <property type="match status" value="1"/>
</dbReference>
<dbReference type="SMART" id="SM00507">
    <property type="entry name" value="HNHc"/>
    <property type="match status" value="1"/>
</dbReference>
<dbReference type="AlphaFoldDB" id="A0A511Z295"/>
<dbReference type="Gene3D" id="1.10.30.50">
    <property type="match status" value="1"/>
</dbReference>
<name>A0A511Z295_9CELL</name>
<dbReference type="InterPro" id="IPR003615">
    <property type="entry name" value="HNH_nuc"/>
</dbReference>
<organism evidence="3 4">
    <name type="scientific">Actinotalea fermentans</name>
    <dbReference type="NCBI Taxonomy" id="43671"/>
    <lineage>
        <taxon>Bacteria</taxon>
        <taxon>Bacillati</taxon>
        <taxon>Actinomycetota</taxon>
        <taxon>Actinomycetes</taxon>
        <taxon>Micrococcales</taxon>
        <taxon>Cellulomonadaceae</taxon>
        <taxon>Actinotalea</taxon>
    </lineage>
</organism>
<keyword evidence="4" id="KW-1185">Reference proteome</keyword>
<dbReference type="Proteomes" id="UP000321484">
    <property type="component" value="Unassembled WGS sequence"/>
</dbReference>
<evidence type="ECO:0000313" key="4">
    <source>
        <dbReference type="Proteomes" id="UP000321484"/>
    </source>
</evidence>
<accession>A0A511Z295</accession>
<dbReference type="EMBL" id="BJYK01000013">
    <property type="protein sequence ID" value="GEN81571.1"/>
    <property type="molecule type" value="Genomic_DNA"/>
</dbReference>
<reference evidence="3 4" key="1">
    <citation type="submission" date="2019-07" db="EMBL/GenBank/DDBJ databases">
        <title>Whole genome shotgun sequence of Actinotalea fermentans NBRC 105374.</title>
        <authorList>
            <person name="Hosoyama A."/>
            <person name="Uohara A."/>
            <person name="Ohji S."/>
            <person name="Ichikawa N."/>
        </authorList>
    </citation>
    <scope>NUCLEOTIDE SEQUENCE [LARGE SCALE GENOMIC DNA]</scope>
    <source>
        <strain evidence="3 4">NBRC 105374</strain>
    </source>
</reference>
<dbReference type="Pfam" id="PF02720">
    <property type="entry name" value="DUF222"/>
    <property type="match status" value="1"/>
</dbReference>
<proteinExistence type="predicted"/>
<comment type="caution">
    <text evidence="3">The sequence shown here is derived from an EMBL/GenBank/DDBJ whole genome shotgun (WGS) entry which is preliminary data.</text>
</comment>
<evidence type="ECO:0000259" key="2">
    <source>
        <dbReference type="SMART" id="SM00507"/>
    </source>
</evidence>
<protein>
    <recommendedName>
        <fullName evidence="2">HNH nuclease domain-containing protein</fullName>
    </recommendedName>
</protein>